<protein>
    <submittedName>
        <fullName evidence="3">Sybindin-like family protein</fullName>
    </submittedName>
</protein>
<feature type="non-terminal residue" evidence="3">
    <location>
        <position position="1"/>
    </location>
</feature>
<sequence>MSPNGQSIYNKCKGCKQFDTTTFNNIVIINTCLQSFNPFDARIDSACDTKETKQQGKGIKMIRSKENIMLCKHTFYGDQMYLTLPISKAQFALNCIHQLYKAYSTLVLMDPYSIQNQGQQIKADKFDKETELILNSIL</sequence>
<dbReference type="AlphaFoldDB" id="A0A146K3W2"/>
<keyword evidence="1" id="KW-0813">Transport</keyword>
<gene>
    <name evidence="3" type="ORF">TPC1_20126</name>
</gene>
<dbReference type="InterPro" id="IPR007233">
    <property type="entry name" value="TRAPPC"/>
</dbReference>
<dbReference type="EMBL" id="GDID01006031">
    <property type="protein sequence ID" value="JAP90575.1"/>
    <property type="molecule type" value="Transcribed_RNA"/>
</dbReference>
<accession>A0A146K3W2</accession>
<dbReference type="Gene3D" id="3.30.450.70">
    <property type="match status" value="1"/>
</dbReference>
<evidence type="ECO:0000256" key="2">
    <source>
        <dbReference type="ARBA" id="ARBA00022892"/>
    </source>
</evidence>
<evidence type="ECO:0000256" key="1">
    <source>
        <dbReference type="ARBA" id="ARBA00022448"/>
    </source>
</evidence>
<dbReference type="GO" id="GO:0030008">
    <property type="term" value="C:TRAPP complex"/>
    <property type="evidence" value="ECO:0007669"/>
    <property type="project" value="InterPro"/>
</dbReference>
<proteinExistence type="predicted"/>
<dbReference type="GO" id="GO:0016192">
    <property type="term" value="P:vesicle-mediated transport"/>
    <property type="evidence" value="ECO:0007669"/>
    <property type="project" value="UniProtKB-KW"/>
</dbReference>
<name>A0A146K3W2_9EUKA</name>
<organism evidence="3">
    <name type="scientific">Trepomonas sp. PC1</name>
    <dbReference type="NCBI Taxonomy" id="1076344"/>
    <lineage>
        <taxon>Eukaryota</taxon>
        <taxon>Metamonada</taxon>
        <taxon>Diplomonadida</taxon>
        <taxon>Hexamitidae</taxon>
        <taxon>Hexamitinae</taxon>
        <taxon>Trepomonas</taxon>
    </lineage>
</organism>
<evidence type="ECO:0000313" key="3">
    <source>
        <dbReference type="EMBL" id="JAP90575.1"/>
    </source>
</evidence>
<dbReference type="Pfam" id="PF04099">
    <property type="entry name" value="Sybindin"/>
    <property type="match status" value="1"/>
</dbReference>
<reference evidence="3" key="1">
    <citation type="submission" date="2015-07" db="EMBL/GenBank/DDBJ databases">
        <title>Adaptation to a free-living lifestyle via gene acquisitions in the diplomonad Trepomonas sp. PC1.</title>
        <authorList>
            <person name="Xu F."/>
            <person name="Jerlstrom-Hultqvist J."/>
            <person name="Kolisko M."/>
            <person name="Simpson A.G.B."/>
            <person name="Roger A.J."/>
            <person name="Svard S.G."/>
            <person name="Andersson J.O."/>
        </authorList>
    </citation>
    <scope>NUCLEOTIDE SEQUENCE</scope>
    <source>
        <strain evidence="3">PC1</strain>
    </source>
</reference>
<keyword evidence="2" id="KW-0931">ER-Golgi transport</keyword>